<evidence type="ECO:0000313" key="5">
    <source>
        <dbReference type="EMBL" id="PWZ10126.1"/>
    </source>
</evidence>
<evidence type="ECO:0000256" key="2">
    <source>
        <dbReference type="ARBA" id="ARBA00022737"/>
    </source>
</evidence>
<comment type="caution">
    <text evidence="5">The sequence shown here is derived from an EMBL/GenBank/DDBJ whole genome shotgun (WGS) entry which is preliminary data.</text>
</comment>
<dbReference type="Proteomes" id="UP000251960">
    <property type="component" value="Chromosome 8"/>
</dbReference>
<evidence type="ECO:0000256" key="4">
    <source>
        <dbReference type="PROSITE-ProRule" id="PRU00708"/>
    </source>
</evidence>
<evidence type="ECO:0000256" key="3">
    <source>
        <dbReference type="ARBA" id="ARBA00022946"/>
    </source>
</evidence>
<protein>
    <submittedName>
        <fullName evidence="5">Pentatricopeptide repeat-containing protein</fullName>
    </submittedName>
</protein>
<proteinExistence type="inferred from homology"/>
<organism evidence="5">
    <name type="scientific">Zea mays</name>
    <name type="common">Maize</name>
    <dbReference type="NCBI Taxonomy" id="4577"/>
    <lineage>
        <taxon>Eukaryota</taxon>
        <taxon>Viridiplantae</taxon>
        <taxon>Streptophyta</taxon>
        <taxon>Embryophyta</taxon>
        <taxon>Tracheophyta</taxon>
        <taxon>Spermatophyta</taxon>
        <taxon>Magnoliopsida</taxon>
        <taxon>Liliopsida</taxon>
        <taxon>Poales</taxon>
        <taxon>Poaceae</taxon>
        <taxon>PACMAD clade</taxon>
        <taxon>Panicoideae</taxon>
        <taxon>Andropogonodae</taxon>
        <taxon>Andropogoneae</taxon>
        <taxon>Tripsacinae</taxon>
        <taxon>Zea</taxon>
    </lineage>
</organism>
<dbReference type="PANTHER" id="PTHR46128">
    <property type="entry name" value="MITOCHONDRIAL GROUP I INTRON SPLICING FACTOR CCM1"/>
    <property type="match status" value="1"/>
</dbReference>
<dbReference type="InterPro" id="IPR002885">
    <property type="entry name" value="PPR_rpt"/>
</dbReference>
<reference evidence="5" key="1">
    <citation type="journal article" date="2018" name="Nat. Genet.">
        <title>Extensive intraspecific gene order and gene structural variations between Mo17 and other maize genomes.</title>
        <authorList>
            <person name="Sun S."/>
            <person name="Zhou Y."/>
            <person name="Chen J."/>
            <person name="Shi J."/>
            <person name="Zhao H."/>
            <person name="Zhao H."/>
            <person name="Song W."/>
            <person name="Zhang M."/>
            <person name="Cui Y."/>
            <person name="Dong X."/>
            <person name="Liu H."/>
            <person name="Ma X."/>
            <person name="Jiao Y."/>
            <person name="Wang B."/>
            <person name="Wei X."/>
            <person name="Stein J.C."/>
            <person name="Glaubitz J.C."/>
            <person name="Lu F."/>
            <person name="Yu G."/>
            <person name="Liang C."/>
            <person name="Fengler K."/>
            <person name="Li B."/>
            <person name="Rafalski A."/>
            <person name="Schnable P.S."/>
            <person name="Ware D.H."/>
            <person name="Buckler E.S."/>
            <person name="Lai J."/>
        </authorList>
    </citation>
    <scope>NUCLEOTIDE SEQUENCE [LARGE SCALE GENOMIC DNA]</scope>
    <source>
        <tissue evidence="5">Seedling</tissue>
    </source>
</reference>
<keyword evidence="3" id="KW-0809">Transit peptide</keyword>
<keyword evidence="2" id="KW-0677">Repeat</keyword>
<dbReference type="Pfam" id="PF12854">
    <property type="entry name" value="PPR_1"/>
    <property type="match status" value="2"/>
</dbReference>
<evidence type="ECO:0000256" key="1">
    <source>
        <dbReference type="ARBA" id="ARBA00007626"/>
    </source>
</evidence>
<sequence length="339" mass="36762">MASKKLIRLVGARHRGRVVAGSRAGAEHDHDHDPVALARDPDAGELAVVEEPIVLRLGVVGEDDGGDEARYARRHHWPSSVTDALRWQRSSTAASPRLALRRTVGGDGSKRSRFCARDCGKRIMELPVEERVKVLDLQQRDDAALTVSDYNGILSALARAGDHATAVALFRAMPVAPDTHSFTVVVQCLCRQGAPDEAKLALDEMRGRVTKAMEVLDAMCGLGCEPTIRTYNSLVGGLCYVGRLEEALELLKKLKDSPLTLDIYIFTIVLDGFCKVGRTEATAIFHDAIGMGLSPTTFTYNALLNGHCKEGNPLKAFALLMEMCGNNDGAAEGRTATRR</sequence>
<dbReference type="ExpressionAtlas" id="A0A3L6DN85">
    <property type="expression patterns" value="differential"/>
</dbReference>
<dbReference type="PROSITE" id="PS51375">
    <property type="entry name" value="PPR"/>
    <property type="match status" value="3"/>
</dbReference>
<dbReference type="Gene3D" id="1.25.40.10">
    <property type="entry name" value="Tetratricopeptide repeat domain"/>
    <property type="match status" value="2"/>
</dbReference>
<feature type="repeat" description="PPR" evidence="4">
    <location>
        <begin position="178"/>
        <end position="208"/>
    </location>
</feature>
<feature type="repeat" description="PPR" evidence="4">
    <location>
        <begin position="227"/>
        <end position="261"/>
    </location>
</feature>
<dbReference type="AlphaFoldDB" id="A0A3L6DN85"/>
<feature type="repeat" description="PPR" evidence="4">
    <location>
        <begin position="296"/>
        <end position="330"/>
    </location>
</feature>
<dbReference type="InterPro" id="IPR050872">
    <property type="entry name" value="PPR_P_subfamily"/>
</dbReference>
<dbReference type="InterPro" id="IPR011990">
    <property type="entry name" value="TPR-like_helical_dom_sf"/>
</dbReference>
<dbReference type="EMBL" id="NCVQ01000009">
    <property type="protein sequence ID" value="PWZ10126.1"/>
    <property type="molecule type" value="Genomic_DNA"/>
</dbReference>
<accession>A0A3L6DN85</accession>
<gene>
    <name evidence="5" type="primary">At1g09900_7</name>
    <name evidence="5" type="ORF">Zm00014a_001302</name>
</gene>
<dbReference type="NCBIfam" id="TIGR00756">
    <property type="entry name" value="PPR"/>
    <property type="match status" value="2"/>
</dbReference>
<dbReference type="Pfam" id="PF01535">
    <property type="entry name" value="PPR"/>
    <property type="match status" value="2"/>
</dbReference>
<name>A0A3L6DN85_MAIZE</name>
<comment type="similarity">
    <text evidence="1">Belongs to the PPR family. P subfamily.</text>
</comment>
<dbReference type="PANTHER" id="PTHR46128:SF211">
    <property type="entry name" value="PENTACOTRIPEPTIDE-REPEAT REGION OF PRORP DOMAIN-CONTAINING PROTEIN"/>
    <property type="match status" value="1"/>
</dbReference>